<feature type="region of interest" description="Disordered" evidence="1">
    <location>
        <begin position="423"/>
        <end position="445"/>
    </location>
</feature>
<dbReference type="GO" id="GO:0006887">
    <property type="term" value="P:exocytosis"/>
    <property type="evidence" value="ECO:0007669"/>
    <property type="project" value="TreeGrafter"/>
</dbReference>
<organism evidence="3 4">
    <name type="scientific">Triplophysa tibetana</name>
    <dbReference type="NCBI Taxonomy" id="1572043"/>
    <lineage>
        <taxon>Eukaryota</taxon>
        <taxon>Metazoa</taxon>
        <taxon>Chordata</taxon>
        <taxon>Craniata</taxon>
        <taxon>Vertebrata</taxon>
        <taxon>Euteleostomi</taxon>
        <taxon>Actinopterygii</taxon>
        <taxon>Neopterygii</taxon>
        <taxon>Teleostei</taxon>
        <taxon>Ostariophysi</taxon>
        <taxon>Cypriniformes</taxon>
        <taxon>Nemacheilidae</taxon>
        <taxon>Triplophysa</taxon>
    </lineage>
</organism>
<evidence type="ECO:0000313" key="3">
    <source>
        <dbReference type="EMBL" id="KAA0704029.1"/>
    </source>
</evidence>
<feature type="region of interest" description="Disordered" evidence="1">
    <location>
        <begin position="300"/>
        <end position="346"/>
    </location>
</feature>
<dbReference type="Proteomes" id="UP000324632">
    <property type="component" value="Chromosome 23"/>
</dbReference>
<dbReference type="InterPro" id="IPR010911">
    <property type="entry name" value="Rab_BD"/>
</dbReference>
<feature type="region of interest" description="Disordered" evidence="1">
    <location>
        <begin position="670"/>
        <end position="692"/>
    </location>
</feature>
<feature type="region of interest" description="Disordered" evidence="1">
    <location>
        <begin position="576"/>
        <end position="639"/>
    </location>
</feature>
<gene>
    <name evidence="3" type="ORF">E1301_Tti000327</name>
</gene>
<evidence type="ECO:0000259" key="2">
    <source>
        <dbReference type="PROSITE" id="PS50916"/>
    </source>
</evidence>
<sequence length="883" mass="99799">MIDLSYLTDEEQGKILAVLKRDTKLMNSEEQRIKKLHKTEKDKSRLKYLTGEWFYESKYHRHRDKIYGSDIIRASMGLRKPVTIFELSQRWDEKDSFPNREKRDVFIPPELVGLIEEPSTQSQSGRVDDPHSPDTQERQRPQIRPRQNPFNSVNSQRVADRRINGVKEADQTPTEGHHELCAEPQSTQVSSFSSTADITGKAFQLSNECQTHKVAEEEGRSIPKVLEWLWRDSRDGKLTKTVQREKNQRDPKDCGTSYTRAESAVVQQKTMPSPQPHRGLFALFSRAENKKKSLEVLVSNEEATSQENSTSEFKPDVGDNIGLQDDNTKSKTLQEENGNKPGSPVCEDSFQREIFLQAEVPPGRLANLKSFWERGMRRPKMPSMKNDEDEKQESEPSPQNVCNALDLSIGLLKSNEVILLNQNEKPSDLDSSKVKEDPVTSQHTDLIKTDVDPVLSSSLLKHTDNTPDDKLQEDALAESLSSDTSELKNEISAIKMPLSQQENELSIDDLKSFWEKEKSVLVGTLTPQESSSQCSLIELDIRSDSPDLMSSLDRMSLSSNKDEGFIVKEEEMEMNKKKQSLSIAPEQKQQDVRGQNESQESTDIYQSKDQTRTSSPLRQFKVPPRDSYPKNKSRKDGSLLRTFAIDIHPANKTPCTVKAKQGRTYEDEPVNSLHFSGKKCKANSPERNPMSLGQDSSELLNIPLDSKPFHSTAACSQISASRQLCMSAEHGPKERKLSTNSQSNYCMVRSYIPLSLRHYLGIHEQTILGQRERLEECEPSKQVNQGRVSNESSPSLSQHDSEEITFDSSGASTPEAWCFSHTSSLTVTGSAMSIYSSEFGNVEVKGTIQFAIHYLEKLGEFHIFVVQCKHLAVADPKRNRSDP</sequence>
<dbReference type="GO" id="GO:0070382">
    <property type="term" value="C:exocytic vesicle"/>
    <property type="evidence" value="ECO:0007669"/>
    <property type="project" value="TreeGrafter"/>
</dbReference>
<reference evidence="3 4" key="1">
    <citation type="journal article" date="2019" name="Mol. Ecol. Resour.">
        <title>Chromosome-level genome assembly of Triplophysa tibetana, a fish adapted to the harsh high-altitude environment of the Tibetan Plateau.</title>
        <authorList>
            <person name="Yang X."/>
            <person name="Liu H."/>
            <person name="Ma Z."/>
            <person name="Zou Y."/>
            <person name="Zou M."/>
            <person name="Mao Y."/>
            <person name="Li X."/>
            <person name="Wang H."/>
            <person name="Chen T."/>
            <person name="Wang W."/>
            <person name="Yang R."/>
        </authorList>
    </citation>
    <scope>NUCLEOTIDE SEQUENCE [LARGE SCALE GENOMIC DNA]</scope>
    <source>
        <strain evidence="3">TTIB1903HZAU</strain>
        <tissue evidence="3">Muscle</tissue>
    </source>
</reference>
<feature type="region of interest" description="Disordered" evidence="1">
    <location>
        <begin position="778"/>
        <end position="808"/>
    </location>
</feature>
<dbReference type="GO" id="GO:0006886">
    <property type="term" value="P:intracellular protein transport"/>
    <property type="evidence" value="ECO:0007669"/>
    <property type="project" value="InterPro"/>
</dbReference>
<proteinExistence type="predicted"/>
<dbReference type="AlphaFoldDB" id="A0A5A9N4Y2"/>
<feature type="compositionally biased region" description="Polar residues" evidence="1">
    <location>
        <begin position="301"/>
        <end position="312"/>
    </location>
</feature>
<dbReference type="GO" id="GO:0031267">
    <property type="term" value="F:small GTPase binding"/>
    <property type="evidence" value="ECO:0007669"/>
    <property type="project" value="InterPro"/>
</dbReference>
<feature type="domain" description="RabBD" evidence="2">
    <location>
        <begin position="1"/>
        <end position="57"/>
    </location>
</feature>
<name>A0A5A9N4Y2_9TELE</name>
<feature type="region of interest" description="Disordered" evidence="1">
    <location>
        <begin position="376"/>
        <end position="400"/>
    </location>
</feature>
<dbReference type="Gene3D" id="6.10.250.3000">
    <property type="match status" value="1"/>
</dbReference>
<feature type="compositionally biased region" description="Basic and acidic residues" evidence="1">
    <location>
        <begin position="126"/>
        <end position="140"/>
    </location>
</feature>
<feature type="compositionally biased region" description="Basic and acidic residues" evidence="1">
    <location>
        <begin position="326"/>
        <end position="338"/>
    </location>
</feature>
<evidence type="ECO:0000313" key="4">
    <source>
        <dbReference type="Proteomes" id="UP000324632"/>
    </source>
</evidence>
<dbReference type="EMBL" id="SOYY01000023">
    <property type="protein sequence ID" value="KAA0704029.1"/>
    <property type="molecule type" value="Genomic_DNA"/>
</dbReference>
<comment type="caution">
    <text evidence="3">The sequence shown here is derived from an EMBL/GenBank/DDBJ whole genome shotgun (WGS) entry which is preliminary data.</text>
</comment>
<dbReference type="PANTHER" id="PTHR45716:SF5">
    <property type="entry name" value="SYNAPTOTAGMIN-LIKE PROTEIN 2"/>
    <property type="match status" value="1"/>
</dbReference>
<accession>A0A5A9N4Y2</accession>
<protein>
    <submittedName>
        <fullName evidence="3">Synaptotagmin-like protein 2</fullName>
    </submittedName>
</protein>
<keyword evidence="4" id="KW-1185">Reference proteome</keyword>
<feature type="compositionally biased region" description="Basic and acidic residues" evidence="1">
    <location>
        <begin position="623"/>
        <end position="638"/>
    </location>
</feature>
<dbReference type="PANTHER" id="PTHR45716">
    <property type="entry name" value="BITESIZE, ISOFORM I"/>
    <property type="match status" value="1"/>
</dbReference>
<dbReference type="GO" id="GO:0005886">
    <property type="term" value="C:plasma membrane"/>
    <property type="evidence" value="ECO:0007669"/>
    <property type="project" value="TreeGrafter"/>
</dbReference>
<dbReference type="PROSITE" id="PS50916">
    <property type="entry name" value="RABBD"/>
    <property type="match status" value="1"/>
</dbReference>
<dbReference type="InterPro" id="IPR035892">
    <property type="entry name" value="C2_domain_sf"/>
</dbReference>
<feature type="compositionally biased region" description="Basic and acidic residues" evidence="1">
    <location>
        <begin position="425"/>
        <end position="438"/>
    </location>
</feature>
<feature type="compositionally biased region" description="Polar residues" evidence="1">
    <location>
        <begin position="781"/>
        <end position="798"/>
    </location>
</feature>
<evidence type="ECO:0000256" key="1">
    <source>
        <dbReference type="SAM" id="MobiDB-lite"/>
    </source>
</evidence>
<feature type="compositionally biased region" description="Polar residues" evidence="1">
    <location>
        <begin position="592"/>
        <end position="617"/>
    </location>
</feature>
<feature type="region of interest" description="Disordered" evidence="1">
    <location>
        <begin position="108"/>
        <end position="160"/>
    </location>
</feature>
<dbReference type="GO" id="GO:0042043">
    <property type="term" value="F:neurexin family protein binding"/>
    <property type="evidence" value="ECO:0007669"/>
    <property type="project" value="TreeGrafter"/>
</dbReference>
<dbReference type="Gene3D" id="2.60.40.150">
    <property type="entry name" value="C2 domain"/>
    <property type="match status" value="1"/>
</dbReference>